<sequence>MAANGYGIHSPGGYSLTAVLIAEAVLTAMFLYVILGPTSGPVPMGFAPIAIGFAMTLIHLISIPISNTPVNPPRSTAVAVFNGDGAPTQLWLFWAAPILGAIIASATYALVSGDDVDNAGEVTRSPRDRLAA</sequence>
<dbReference type="PANTHER" id="PTHR19139">
    <property type="entry name" value="AQUAPORIN TRANSPORTER"/>
    <property type="match status" value="1"/>
</dbReference>
<evidence type="ECO:0000313" key="8">
    <source>
        <dbReference type="EMBL" id="GAA1777247.1"/>
    </source>
</evidence>
<dbReference type="Proteomes" id="UP001501475">
    <property type="component" value="Unassembled WGS sequence"/>
</dbReference>
<keyword evidence="6" id="KW-0813">Transport</keyword>
<keyword evidence="9" id="KW-1185">Reference proteome</keyword>
<dbReference type="Pfam" id="PF00230">
    <property type="entry name" value="MIP"/>
    <property type="match status" value="1"/>
</dbReference>
<organism evidence="8 9">
    <name type="scientific">Nostocoides vanveenii</name>
    <dbReference type="NCBI Taxonomy" id="330835"/>
    <lineage>
        <taxon>Bacteria</taxon>
        <taxon>Bacillati</taxon>
        <taxon>Actinomycetota</taxon>
        <taxon>Actinomycetes</taxon>
        <taxon>Micrococcales</taxon>
        <taxon>Intrasporangiaceae</taxon>
        <taxon>Nostocoides</taxon>
    </lineage>
</organism>
<accession>A0ABN2L6T7</accession>
<dbReference type="SUPFAM" id="SSF81338">
    <property type="entry name" value="Aquaporin-like"/>
    <property type="match status" value="1"/>
</dbReference>
<feature type="transmembrane region" description="Helical" evidence="7">
    <location>
        <begin position="12"/>
        <end position="34"/>
    </location>
</feature>
<evidence type="ECO:0000256" key="1">
    <source>
        <dbReference type="ARBA" id="ARBA00004141"/>
    </source>
</evidence>
<evidence type="ECO:0000313" key="9">
    <source>
        <dbReference type="Proteomes" id="UP001501475"/>
    </source>
</evidence>
<dbReference type="InterPro" id="IPR023271">
    <property type="entry name" value="Aquaporin-like"/>
</dbReference>
<keyword evidence="5 7" id="KW-0472">Membrane</keyword>
<dbReference type="PANTHER" id="PTHR19139:SF199">
    <property type="entry name" value="MIP17260P"/>
    <property type="match status" value="1"/>
</dbReference>
<dbReference type="EMBL" id="BAAAPN010000106">
    <property type="protein sequence ID" value="GAA1777247.1"/>
    <property type="molecule type" value="Genomic_DNA"/>
</dbReference>
<evidence type="ECO:0000256" key="5">
    <source>
        <dbReference type="ARBA" id="ARBA00023136"/>
    </source>
</evidence>
<comment type="similarity">
    <text evidence="2 6">Belongs to the MIP/aquaporin (TC 1.A.8) family.</text>
</comment>
<proteinExistence type="inferred from homology"/>
<feature type="transmembrane region" description="Helical" evidence="7">
    <location>
        <begin position="46"/>
        <end position="65"/>
    </location>
</feature>
<dbReference type="RefSeq" id="WP_344069449.1">
    <property type="nucleotide sequence ID" value="NZ_BAAAPN010000106.1"/>
</dbReference>
<gene>
    <name evidence="8" type="ORF">GCM10009810_37950</name>
</gene>
<comment type="subcellular location">
    <subcellularLocation>
        <location evidence="1">Membrane</location>
        <topology evidence="1">Multi-pass membrane protein</topology>
    </subcellularLocation>
</comment>
<name>A0ABN2L6T7_9MICO</name>
<reference evidence="8 9" key="1">
    <citation type="journal article" date="2019" name="Int. J. Syst. Evol. Microbiol.">
        <title>The Global Catalogue of Microorganisms (GCM) 10K type strain sequencing project: providing services to taxonomists for standard genome sequencing and annotation.</title>
        <authorList>
            <consortium name="The Broad Institute Genomics Platform"/>
            <consortium name="The Broad Institute Genome Sequencing Center for Infectious Disease"/>
            <person name="Wu L."/>
            <person name="Ma J."/>
        </authorList>
    </citation>
    <scope>NUCLEOTIDE SEQUENCE [LARGE SCALE GENOMIC DNA]</scope>
    <source>
        <strain evidence="8 9">JCM 15591</strain>
    </source>
</reference>
<feature type="transmembrane region" description="Helical" evidence="7">
    <location>
        <begin position="91"/>
        <end position="111"/>
    </location>
</feature>
<protein>
    <recommendedName>
        <fullName evidence="10">Aquaporin Z</fullName>
    </recommendedName>
</protein>
<evidence type="ECO:0000256" key="6">
    <source>
        <dbReference type="RuleBase" id="RU000477"/>
    </source>
</evidence>
<evidence type="ECO:0008006" key="10">
    <source>
        <dbReference type="Google" id="ProtNLM"/>
    </source>
</evidence>
<comment type="caution">
    <text evidence="8">The sequence shown here is derived from an EMBL/GenBank/DDBJ whole genome shotgun (WGS) entry which is preliminary data.</text>
</comment>
<dbReference type="InterPro" id="IPR000425">
    <property type="entry name" value="MIP"/>
</dbReference>
<evidence type="ECO:0000256" key="2">
    <source>
        <dbReference type="ARBA" id="ARBA00006175"/>
    </source>
</evidence>
<evidence type="ECO:0000256" key="3">
    <source>
        <dbReference type="ARBA" id="ARBA00022692"/>
    </source>
</evidence>
<keyword evidence="3 6" id="KW-0812">Transmembrane</keyword>
<keyword evidence="4 7" id="KW-1133">Transmembrane helix</keyword>
<dbReference type="PRINTS" id="PR00783">
    <property type="entry name" value="MINTRINSICP"/>
</dbReference>
<dbReference type="InterPro" id="IPR034294">
    <property type="entry name" value="Aquaporin_transptr"/>
</dbReference>
<evidence type="ECO:0000256" key="7">
    <source>
        <dbReference type="SAM" id="Phobius"/>
    </source>
</evidence>
<dbReference type="Gene3D" id="1.20.1080.10">
    <property type="entry name" value="Glycerol uptake facilitator protein"/>
    <property type="match status" value="1"/>
</dbReference>
<evidence type="ECO:0000256" key="4">
    <source>
        <dbReference type="ARBA" id="ARBA00022989"/>
    </source>
</evidence>